<reference evidence="2" key="1">
    <citation type="journal article" date="2022" name="Mol. Ecol. Resour.">
        <title>The genomes of chicory, endive, great burdock and yacon provide insights into Asteraceae palaeo-polyploidization history and plant inulin production.</title>
        <authorList>
            <person name="Fan W."/>
            <person name="Wang S."/>
            <person name="Wang H."/>
            <person name="Wang A."/>
            <person name="Jiang F."/>
            <person name="Liu H."/>
            <person name="Zhao H."/>
            <person name="Xu D."/>
            <person name="Zhang Y."/>
        </authorList>
    </citation>
    <scope>NUCLEOTIDE SEQUENCE [LARGE SCALE GENOMIC DNA]</scope>
    <source>
        <strain evidence="2">cv. Punajuju</strain>
    </source>
</reference>
<accession>A0ACB8ZTU2</accession>
<comment type="caution">
    <text evidence="1">The sequence shown here is derived from an EMBL/GenBank/DDBJ whole genome shotgun (WGS) entry which is preliminary data.</text>
</comment>
<protein>
    <submittedName>
        <fullName evidence="1">Uncharacterized protein</fullName>
    </submittedName>
</protein>
<organism evidence="1 2">
    <name type="scientific">Cichorium intybus</name>
    <name type="common">Chicory</name>
    <dbReference type="NCBI Taxonomy" id="13427"/>
    <lineage>
        <taxon>Eukaryota</taxon>
        <taxon>Viridiplantae</taxon>
        <taxon>Streptophyta</taxon>
        <taxon>Embryophyta</taxon>
        <taxon>Tracheophyta</taxon>
        <taxon>Spermatophyta</taxon>
        <taxon>Magnoliopsida</taxon>
        <taxon>eudicotyledons</taxon>
        <taxon>Gunneridae</taxon>
        <taxon>Pentapetalae</taxon>
        <taxon>asterids</taxon>
        <taxon>campanulids</taxon>
        <taxon>Asterales</taxon>
        <taxon>Asteraceae</taxon>
        <taxon>Cichorioideae</taxon>
        <taxon>Cichorieae</taxon>
        <taxon>Cichoriinae</taxon>
        <taxon>Cichorium</taxon>
    </lineage>
</organism>
<dbReference type="EMBL" id="CM042016">
    <property type="protein sequence ID" value="KAI3700623.1"/>
    <property type="molecule type" value="Genomic_DNA"/>
</dbReference>
<gene>
    <name evidence="1" type="ORF">L2E82_45259</name>
</gene>
<evidence type="ECO:0000313" key="1">
    <source>
        <dbReference type="EMBL" id="KAI3700623.1"/>
    </source>
</evidence>
<proteinExistence type="predicted"/>
<keyword evidence="2" id="KW-1185">Reference proteome</keyword>
<dbReference type="Proteomes" id="UP001055811">
    <property type="component" value="Linkage Group LG08"/>
</dbReference>
<reference evidence="1 2" key="2">
    <citation type="journal article" date="2022" name="Mol. Ecol. Resour.">
        <title>The genomes of chicory, endive, great burdock and yacon provide insights into Asteraceae paleo-polyploidization history and plant inulin production.</title>
        <authorList>
            <person name="Fan W."/>
            <person name="Wang S."/>
            <person name="Wang H."/>
            <person name="Wang A."/>
            <person name="Jiang F."/>
            <person name="Liu H."/>
            <person name="Zhao H."/>
            <person name="Xu D."/>
            <person name="Zhang Y."/>
        </authorList>
    </citation>
    <scope>NUCLEOTIDE SEQUENCE [LARGE SCALE GENOMIC DNA]</scope>
    <source>
        <strain evidence="2">cv. Punajuju</strain>
        <tissue evidence="1">Leaves</tissue>
    </source>
</reference>
<name>A0ACB8ZTU2_CICIN</name>
<evidence type="ECO:0000313" key="2">
    <source>
        <dbReference type="Proteomes" id="UP001055811"/>
    </source>
</evidence>
<sequence length="143" mass="16345">MKVLLEILVKFVLELLLTIDDIDPSLGDVSVLFFPVVRSFHIYLFVIDLRQPSFQILDNIMQDDTVEARYSSLPSVIESLAQDSQLNKLHVKYLNKVLRLDNNVHKSRLLVQASSSQHLPSNQQDQILKDAAESIHARLEHLS</sequence>